<protein>
    <submittedName>
        <fullName evidence="1">HET-domain-containing protein</fullName>
    </submittedName>
</protein>
<evidence type="ECO:0000313" key="2">
    <source>
        <dbReference type="Proteomes" id="UP000799754"/>
    </source>
</evidence>
<proteinExistence type="predicted"/>
<keyword evidence="2" id="KW-1185">Reference proteome</keyword>
<reference evidence="1" key="1">
    <citation type="journal article" date="2020" name="Stud. Mycol.">
        <title>101 Dothideomycetes genomes: a test case for predicting lifestyles and emergence of pathogens.</title>
        <authorList>
            <person name="Haridas S."/>
            <person name="Albert R."/>
            <person name="Binder M."/>
            <person name="Bloem J."/>
            <person name="Labutti K."/>
            <person name="Salamov A."/>
            <person name="Andreopoulos B."/>
            <person name="Baker S."/>
            <person name="Barry K."/>
            <person name="Bills G."/>
            <person name="Bluhm B."/>
            <person name="Cannon C."/>
            <person name="Castanera R."/>
            <person name="Culley D."/>
            <person name="Daum C."/>
            <person name="Ezra D."/>
            <person name="Gonzalez J."/>
            <person name="Henrissat B."/>
            <person name="Kuo A."/>
            <person name="Liang C."/>
            <person name="Lipzen A."/>
            <person name="Lutzoni F."/>
            <person name="Magnuson J."/>
            <person name="Mondo S."/>
            <person name="Nolan M."/>
            <person name="Ohm R."/>
            <person name="Pangilinan J."/>
            <person name="Park H.-J."/>
            <person name="Ramirez L."/>
            <person name="Alfaro M."/>
            <person name="Sun H."/>
            <person name="Tritt A."/>
            <person name="Yoshinaga Y."/>
            <person name="Zwiers L.-H."/>
            <person name="Turgeon B."/>
            <person name="Goodwin S."/>
            <person name="Spatafora J."/>
            <person name="Crous P."/>
            <person name="Grigoriev I."/>
        </authorList>
    </citation>
    <scope>NUCLEOTIDE SEQUENCE</scope>
    <source>
        <strain evidence="1">CBS 525.71</strain>
    </source>
</reference>
<accession>A0ACB6RJD7</accession>
<comment type="caution">
    <text evidence="1">The sequence shown here is derived from an EMBL/GenBank/DDBJ whole genome shotgun (WGS) entry which is preliminary data.</text>
</comment>
<sequence length="540" mass="62851">MIGSADHNDAEHWQSFYTRPAWQSGIMDITTRFDIIEHWLDACTAEKHDKHRMCSEILIPGYPSRLLDVAESESSGYIRLVETKDWPDPRPEYTTLSHCWGSLTGPRPLETTSENIHRHEARIMMKDLPQTFRDAVDITRRIRKNFLWIDSLAIVQDDKQNWEFEASHMAAIYQNSFLTIAATAAEHCEVGCSLEPWRINITEGKVRNISRIRDDMPETFEFQARLKRASISWTGRHTFPLHTRGWVLQEAYLSRRILHMTPQRMLWHCRQHFDHEDAVIFDLGYFKTKVDPQKLGFSWEEFQSDNQWGFYSKQWWRMVNNYSKLNFTYISDRLPAMAGIIQFLATKTGDTPLLGLWESRVVQLYRDLAWTCKQPQASRIPGIPTWTWLSSLSEINAAVGTDIPLWDEVRLESCNIDWEGRPYVSKLKRGTLKLKGQIFETTVTANPDFNTAIQNNFRTTILQPSPEDLLHMSVECKAAVQNSYVDFHSDTLENSSANTDAKITYLLLWYTEHHWSDRIEHIVFLALRKEHATQGGIPAI</sequence>
<name>A0ACB6RJD7_9PLEO</name>
<gene>
    <name evidence="1" type="ORF">BU25DRAFT_495306</name>
</gene>
<evidence type="ECO:0000313" key="1">
    <source>
        <dbReference type="EMBL" id="KAF2622016.1"/>
    </source>
</evidence>
<organism evidence="1 2">
    <name type="scientific">Macroventuria anomochaeta</name>
    <dbReference type="NCBI Taxonomy" id="301207"/>
    <lineage>
        <taxon>Eukaryota</taxon>
        <taxon>Fungi</taxon>
        <taxon>Dikarya</taxon>
        <taxon>Ascomycota</taxon>
        <taxon>Pezizomycotina</taxon>
        <taxon>Dothideomycetes</taxon>
        <taxon>Pleosporomycetidae</taxon>
        <taxon>Pleosporales</taxon>
        <taxon>Pleosporineae</taxon>
        <taxon>Didymellaceae</taxon>
        <taxon>Macroventuria</taxon>
    </lineage>
</organism>
<dbReference type="Proteomes" id="UP000799754">
    <property type="component" value="Unassembled WGS sequence"/>
</dbReference>
<dbReference type="EMBL" id="MU006748">
    <property type="protein sequence ID" value="KAF2622016.1"/>
    <property type="molecule type" value="Genomic_DNA"/>
</dbReference>